<dbReference type="PANTHER" id="PTHR43155:SF2">
    <property type="entry name" value="CYCLIC DI-GMP PHOSPHODIESTERASE PA4108"/>
    <property type="match status" value="1"/>
</dbReference>
<keyword evidence="3" id="KW-0378">Hydrolase</keyword>
<dbReference type="OrthoDB" id="9769359at2"/>
<dbReference type="InterPro" id="IPR003607">
    <property type="entry name" value="HD/PDEase_dom"/>
</dbReference>
<name>A0A1B7XN01_9BACT</name>
<sequence length="228" mass="24941">MDVMNLRSLKSDIAKQCDVRVQRAVLSSLHLFAESLGNAIDAKDHCTCLHSEEVAIIAQAIGMQLELPQLETRLLHIAGHLHDIGKIGIPDAILKKTGSLTDAEYTEIKRHPQLGAEIVTPVMGAVGNGEIISVILHHHERYDGKGYPDGLKGEDIPFGARIIAVADSLSAMLQDRPYRVAMGYETAVDEILRCSGTQFDPAIVAAFMEIKDNIRELLQSIRGAEWAV</sequence>
<dbReference type="SUPFAM" id="SSF109604">
    <property type="entry name" value="HD-domain/PDEase-like"/>
    <property type="match status" value="1"/>
</dbReference>
<dbReference type="PATRIC" id="fig|1560234.3.peg.1291"/>
<comment type="caution">
    <text evidence="3">The sequence shown here is derived from an EMBL/GenBank/DDBJ whole genome shotgun (WGS) entry which is preliminary data.</text>
</comment>
<dbReference type="CDD" id="cd00077">
    <property type="entry name" value="HDc"/>
    <property type="match status" value="1"/>
</dbReference>
<organism evidence="3 4">
    <name type="scientific">Halodesulfovibrio spirochaetisodalis</name>
    <dbReference type="NCBI Taxonomy" id="1560234"/>
    <lineage>
        <taxon>Bacteria</taxon>
        <taxon>Pseudomonadati</taxon>
        <taxon>Thermodesulfobacteriota</taxon>
        <taxon>Desulfovibrionia</taxon>
        <taxon>Desulfovibrionales</taxon>
        <taxon>Desulfovibrionaceae</taxon>
        <taxon>Halodesulfovibrio</taxon>
    </lineage>
</organism>
<feature type="domain" description="HD" evidence="1">
    <location>
        <begin position="47"/>
        <end position="172"/>
    </location>
</feature>
<dbReference type="PROSITE" id="PS51831">
    <property type="entry name" value="HD"/>
    <property type="match status" value="1"/>
</dbReference>
<proteinExistence type="predicted"/>
<dbReference type="EMBL" id="JXMS01000002">
    <property type="protein sequence ID" value="OBQ56865.1"/>
    <property type="molecule type" value="Genomic_DNA"/>
</dbReference>
<dbReference type="SMART" id="SM00471">
    <property type="entry name" value="HDc"/>
    <property type="match status" value="1"/>
</dbReference>
<evidence type="ECO:0000259" key="1">
    <source>
        <dbReference type="PROSITE" id="PS51831"/>
    </source>
</evidence>
<gene>
    <name evidence="3" type="ORF">SP90_02065</name>
</gene>
<dbReference type="InterPro" id="IPR037522">
    <property type="entry name" value="HD_GYP_dom"/>
</dbReference>
<evidence type="ECO:0000313" key="4">
    <source>
        <dbReference type="Proteomes" id="UP000091979"/>
    </source>
</evidence>
<reference evidence="3 4" key="1">
    <citation type="submission" date="2015-01" db="EMBL/GenBank/DDBJ databases">
        <title>Desulfovibrio sp. JC271 draft genome sequence.</title>
        <authorList>
            <person name="Shivani Y."/>
            <person name="Subhash Y."/>
            <person name="Sasikala C."/>
            <person name="Ramana C.V."/>
        </authorList>
    </citation>
    <scope>NUCLEOTIDE SEQUENCE [LARGE SCALE GENOMIC DNA]</scope>
    <source>
        <strain evidence="3 4">JC271</strain>
    </source>
</reference>
<dbReference type="PANTHER" id="PTHR43155">
    <property type="entry name" value="CYCLIC DI-GMP PHOSPHODIESTERASE PA4108-RELATED"/>
    <property type="match status" value="1"/>
</dbReference>
<dbReference type="Proteomes" id="UP000091979">
    <property type="component" value="Unassembled WGS sequence"/>
</dbReference>
<dbReference type="Pfam" id="PF13487">
    <property type="entry name" value="HD_5"/>
    <property type="match status" value="1"/>
</dbReference>
<evidence type="ECO:0000313" key="3">
    <source>
        <dbReference type="EMBL" id="OBQ56865.1"/>
    </source>
</evidence>
<dbReference type="AlphaFoldDB" id="A0A1B7XN01"/>
<dbReference type="GO" id="GO:0016787">
    <property type="term" value="F:hydrolase activity"/>
    <property type="evidence" value="ECO:0007669"/>
    <property type="project" value="UniProtKB-KW"/>
</dbReference>
<dbReference type="Gene3D" id="1.10.3210.10">
    <property type="entry name" value="Hypothetical protein af1432"/>
    <property type="match status" value="1"/>
</dbReference>
<dbReference type="PROSITE" id="PS51832">
    <property type="entry name" value="HD_GYP"/>
    <property type="match status" value="1"/>
</dbReference>
<evidence type="ECO:0000259" key="2">
    <source>
        <dbReference type="PROSITE" id="PS51832"/>
    </source>
</evidence>
<dbReference type="STRING" id="1560234.SP90_02065"/>
<accession>A0A1B7XN01</accession>
<protein>
    <submittedName>
        <fullName evidence="3">HD family phosphohydrolase</fullName>
    </submittedName>
</protein>
<dbReference type="InterPro" id="IPR006674">
    <property type="entry name" value="HD_domain"/>
</dbReference>
<feature type="domain" description="HD-GYP" evidence="2">
    <location>
        <begin position="25"/>
        <end position="223"/>
    </location>
</feature>
<keyword evidence="4" id="KW-1185">Reference proteome</keyword>